<feature type="transmembrane region" description="Helical" evidence="1">
    <location>
        <begin position="311"/>
        <end position="330"/>
    </location>
</feature>
<dbReference type="EMBL" id="LSSM01000283">
    <property type="protein sequence ID" value="OMJ29430.1"/>
    <property type="molecule type" value="Genomic_DNA"/>
</dbReference>
<feature type="transmembrane region" description="Helical" evidence="1">
    <location>
        <begin position="141"/>
        <end position="162"/>
    </location>
</feature>
<keyword evidence="1" id="KW-0812">Transmembrane</keyword>
<sequence>MIKNEYSKMKIYGFLFTLGLNFLVMTRQHLYYIRRTHLNVEFNMHLLVIESARYESFSKKSFMNYVQLTILVLEFFQLIAYPIREILDFYSNIDAYAKTLPESLRVNAKSGFSDSPLFSWFNNLYSEFVSSVTSQFYKSQIWTFSAIVLLLLTWFILLLTFFKSNSKYRVFVYFVPIINMIYLPVLFLFLSSLNCLSATETSLTQPTFFKCAGLNRPFYFLLSLIMYTVSYILFTLIISTFDNLPIKGEIRFKSNSVSLIKNLCLMISISFVYISDSLSHFKNLITFSLILAILCYNLRTAPSYVAPINHFRSLSFSCILWTCLIVITISNERIPSESTSNYNPSAALFFLNDFKLQHVFVLLFAGFLFLSAMIYTFHKIKAKIL</sequence>
<feature type="transmembrane region" description="Helical" evidence="1">
    <location>
        <begin position="62"/>
        <end position="83"/>
    </location>
</feature>
<feature type="transmembrane region" description="Helical" evidence="1">
    <location>
        <begin position="171"/>
        <end position="190"/>
    </location>
</feature>
<evidence type="ECO:0000256" key="1">
    <source>
        <dbReference type="SAM" id="Phobius"/>
    </source>
</evidence>
<organism evidence="2 3">
    <name type="scientific">Smittium culicis</name>
    <dbReference type="NCBI Taxonomy" id="133412"/>
    <lineage>
        <taxon>Eukaryota</taxon>
        <taxon>Fungi</taxon>
        <taxon>Fungi incertae sedis</taxon>
        <taxon>Zoopagomycota</taxon>
        <taxon>Kickxellomycotina</taxon>
        <taxon>Harpellomycetes</taxon>
        <taxon>Harpellales</taxon>
        <taxon>Legeriomycetaceae</taxon>
        <taxon>Smittium</taxon>
    </lineage>
</organism>
<proteinExistence type="predicted"/>
<evidence type="ECO:0000313" key="3">
    <source>
        <dbReference type="Proteomes" id="UP000187429"/>
    </source>
</evidence>
<name>A0A1R1YRE3_9FUNG</name>
<evidence type="ECO:0000313" key="2">
    <source>
        <dbReference type="EMBL" id="OMJ29430.1"/>
    </source>
</evidence>
<dbReference type="Proteomes" id="UP000187429">
    <property type="component" value="Unassembled WGS sequence"/>
</dbReference>
<dbReference type="AlphaFoldDB" id="A0A1R1YRE3"/>
<protein>
    <submittedName>
        <fullName evidence="2">Uncharacterized protein</fullName>
    </submittedName>
</protein>
<gene>
    <name evidence="2" type="ORF">AYI69_g1062</name>
</gene>
<comment type="caution">
    <text evidence="2">The sequence shown here is derived from an EMBL/GenBank/DDBJ whole genome shotgun (WGS) entry which is preliminary data.</text>
</comment>
<accession>A0A1R1YRE3</accession>
<feature type="transmembrane region" description="Helical" evidence="1">
    <location>
        <begin position="218"/>
        <end position="238"/>
    </location>
</feature>
<feature type="transmembrane region" description="Helical" evidence="1">
    <location>
        <begin position="358"/>
        <end position="377"/>
    </location>
</feature>
<keyword evidence="1" id="KW-1133">Transmembrane helix</keyword>
<dbReference type="OrthoDB" id="441172at2759"/>
<keyword evidence="3" id="KW-1185">Reference proteome</keyword>
<reference evidence="3" key="1">
    <citation type="submission" date="2017-01" db="EMBL/GenBank/DDBJ databases">
        <authorList>
            <person name="Wang Y."/>
            <person name="White M."/>
            <person name="Kvist S."/>
            <person name="Moncalvo J.-M."/>
        </authorList>
    </citation>
    <scope>NUCLEOTIDE SEQUENCE [LARGE SCALE GENOMIC DNA]</scope>
    <source>
        <strain evidence="3">ID-206-W2</strain>
    </source>
</reference>
<feature type="transmembrane region" description="Helical" evidence="1">
    <location>
        <begin position="281"/>
        <end position="299"/>
    </location>
</feature>
<keyword evidence="1" id="KW-0472">Membrane</keyword>
<feature type="transmembrane region" description="Helical" evidence="1">
    <location>
        <begin position="259"/>
        <end position="275"/>
    </location>
</feature>